<keyword evidence="8" id="KW-0411">Iron-sulfur</keyword>
<dbReference type="Gene3D" id="3.30.70.20">
    <property type="match status" value="1"/>
</dbReference>
<evidence type="ECO:0000256" key="7">
    <source>
        <dbReference type="ARBA" id="ARBA00023004"/>
    </source>
</evidence>
<keyword evidence="1" id="KW-0004">4Fe-4S</keyword>
<evidence type="ECO:0000313" key="11">
    <source>
        <dbReference type="Proteomes" id="UP000886743"/>
    </source>
</evidence>
<name>A0A9D1SZH2_9FIRM</name>
<dbReference type="PROSITE" id="PS51379">
    <property type="entry name" value="4FE4S_FER_2"/>
    <property type="match status" value="1"/>
</dbReference>
<accession>A0A9D1SZH2</accession>
<evidence type="ECO:0000256" key="6">
    <source>
        <dbReference type="ARBA" id="ARBA00023002"/>
    </source>
</evidence>
<dbReference type="SUPFAM" id="SSF46548">
    <property type="entry name" value="alpha-helical ferredoxin"/>
    <property type="match status" value="1"/>
</dbReference>
<keyword evidence="7" id="KW-0408">Iron</keyword>
<reference evidence="10" key="2">
    <citation type="journal article" date="2021" name="PeerJ">
        <title>Extensive microbial diversity within the chicken gut microbiome revealed by metagenomics and culture.</title>
        <authorList>
            <person name="Gilroy R."/>
            <person name="Ravi A."/>
            <person name="Getino M."/>
            <person name="Pursley I."/>
            <person name="Horton D.L."/>
            <person name="Alikhan N.F."/>
            <person name="Baker D."/>
            <person name="Gharbi K."/>
            <person name="Hall N."/>
            <person name="Watson M."/>
            <person name="Adriaenssens E.M."/>
            <person name="Foster-Nyarko E."/>
            <person name="Jarju S."/>
            <person name="Secka A."/>
            <person name="Antonio M."/>
            <person name="Oren A."/>
            <person name="Chaudhuri R.R."/>
            <person name="La Ragione R."/>
            <person name="Hildebrand F."/>
            <person name="Pallen M.J."/>
        </authorList>
    </citation>
    <scope>NUCLEOTIDE SEQUENCE</scope>
    <source>
        <strain evidence="10">4920</strain>
    </source>
</reference>
<evidence type="ECO:0000256" key="3">
    <source>
        <dbReference type="ARBA" id="ARBA00022694"/>
    </source>
</evidence>
<keyword evidence="6 10" id="KW-0560">Oxidoreductase</keyword>
<dbReference type="Pfam" id="PF08331">
    <property type="entry name" value="QueG_DUF1730"/>
    <property type="match status" value="1"/>
</dbReference>
<dbReference type="NCBIfam" id="TIGR00276">
    <property type="entry name" value="tRNA epoxyqueuosine(34) reductase QueG"/>
    <property type="match status" value="1"/>
</dbReference>
<evidence type="ECO:0000256" key="1">
    <source>
        <dbReference type="ARBA" id="ARBA00022485"/>
    </source>
</evidence>
<reference evidence="10" key="1">
    <citation type="submission" date="2020-10" db="EMBL/GenBank/DDBJ databases">
        <authorList>
            <person name="Gilroy R."/>
        </authorList>
    </citation>
    <scope>NUCLEOTIDE SEQUENCE</scope>
    <source>
        <strain evidence="10">4920</strain>
    </source>
</reference>
<dbReference type="InterPro" id="IPR017896">
    <property type="entry name" value="4Fe4S_Fe-S-bd"/>
</dbReference>
<organism evidence="10 11">
    <name type="scientific">Candidatus Aphodoplasma excrementigallinarum</name>
    <dbReference type="NCBI Taxonomy" id="2840673"/>
    <lineage>
        <taxon>Bacteria</taxon>
        <taxon>Bacillati</taxon>
        <taxon>Bacillota</taxon>
        <taxon>Clostridia</taxon>
        <taxon>Eubacteriales</taxon>
        <taxon>Candidatus Aphodoplasma</taxon>
    </lineage>
</organism>
<protein>
    <submittedName>
        <fullName evidence="10">tRNA epoxyqueuosine(34) reductase QueG</fullName>
        <ecNumber evidence="10">1.17.99.6</ecNumber>
    </submittedName>
</protein>
<evidence type="ECO:0000313" key="10">
    <source>
        <dbReference type="EMBL" id="HIV02723.1"/>
    </source>
</evidence>
<dbReference type="Proteomes" id="UP000886743">
    <property type="component" value="Unassembled WGS sequence"/>
</dbReference>
<dbReference type="PANTHER" id="PTHR30002">
    <property type="entry name" value="EPOXYQUEUOSINE REDUCTASE"/>
    <property type="match status" value="1"/>
</dbReference>
<evidence type="ECO:0000256" key="4">
    <source>
        <dbReference type="ARBA" id="ARBA00022723"/>
    </source>
</evidence>
<dbReference type="EC" id="1.17.99.6" evidence="10"/>
<comment type="caution">
    <text evidence="10">The sequence shown here is derived from an EMBL/GenBank/DDBJ whole genome shotgun (WGS) entry which is preliminary data.</text>
</comment>
<dbReference type="GO" id="GO:0052693">
    <property type="term" value="F:epoxyqueuosine reductase activity"/>
    <property type="evidence" value="ECO:0007669"/>
    <property type="project" value="UniProtKB-EC"/>
</dbReference>
<feature type="domain" description="4Fe-4S ferredoxin-type" evidence="9">
    <location>
        <begin position="155"/>
        <end position="187"/>
    </location>
</feature>
<dbReference type="Pfam" id="PF13484">
    <property type="entry name" value="Fer4_16"/>
    <property type="match status" value="1"/>
</dbReference>
<evidence type="ECO:0000259" key="9">
    <source>
        <dbReference type="PROSITE" id="PS51379"/>
    </source>
</evidence>
<keyword evidence="4" id="KW-0479">Metal-binding</keyword>
<dbReference type="GO" id="GO:0008616">
    <property type="term" value="P:tRNA queuosine(34) biosynthetic process"/>
    <property type="evidence" value="ECO:0007669"/>
    <property type="project" value="UniProtKB-KW"/>
</dbReference>
<dbReference type="InterPro" id="IPR004453">
    <property type="entry name" value="QueG"/>
</dbReference>
<proteinExistence type="predicted"/>
<sequence>MKEKLKQYAKELHISAIGVCEARVYPELYDILSSYDTPFTAPPEQRVSPFDFVPGARSVIMCAFNYFCGRTPGNVSKYARGTDYHTVVKEKLAALCARLEADFGAFERYIFCDTSPLCDKYLAYQAGLGIFGRNHLLIHPVYGSYIFLGGIVTDLPLAADAPLQGGCAGCGRCAEACPGQAFAHGFDAARCASYLLQKKGALSEEEQAVVKRAGMAWGCDICSDVCPHNQSVPITDIDEFRPTLYDLRPDNLRSDAAFRTEYGGHAFAWRGRKTLLRNVEIVKKK</sequence>
<dbReference type="GO" id="GO:0046872">
    <property type="term" value="F:metal ion binding"/>
    <property type="evidence" value="ECO:0007669"/>
    <property type="project" value="UniProtKB-KW"/>
</dbReference>
<dbReference type="PANTHER" id="PTHR30002:SF4">
    <property type="entry name" value="EPOXYQUEUOSINE REDUCTASE"/>
    <property type="match status" value="1"/>
</dbReference>
<dbReference type="PROSITE" id="PS00198">
    <property type="entry name" value="4FE4S_FER_1"/>
    <property type="match status" value="1"/>
</dbReference>
<dbReference type="InterPro" id="IPR017900">
    <property type="entry name" value="4Fe4S_Fe_S_CS"/>
</dbReference>
<dbReference type="InterPro" id="IPR013542">
    <property type="entry name" value="QueG_DUF1730"/>
</dbReference>
<dbReference type="GO" id="GO:0051539">
    <property type="term" value="F:4 iron, 4 sulfur cluster binding"/>
    <property type="evidence" value="ECO:0007669"/>
    <property type="project" value="UniProtKB-KW"/>
</dbReference>
<keyword evidence="3" id="KW-0819">tRNA processing</keyword>
<evidence type="ECO:0000256" key="2">
    <source>
        <dbReference type="ARBA" id="ARBA00022490"/>
    </source>
</evidence>
<keyword evidence="5" id="KW-0671">Queuosine biosynthesis</keyword>
<gene>
    <name evidence="10" type="primary">queG</name>
    <name evidence="10" type="ORF">IAC74_04050</name>
</gene>
<keyword evidence="2" id="KW-0963">Cytoplasm</keyword>
<dbReference type="EMBL" id="DVOF01000119">
    <property type="protein sequence ID" value="HIV02723.1"/>
    <property type="molecule type" value="Genomic_DNA"/>
</dbReference>
<evidence type="ECO:0000256" key="8">
    <source>
        <dbReference type="ARBA" id="ARBA00023014"/>
    </source>
</evidence>
<dbReference type="AlphaFoldDB" id="A0A9D1SZH2"/>
<evidence type="ECO:0000256" key="5">
    <source>
        <dbReference type="ARBA" id="ARBA00022785"/>
    </source>
</evidence>